<protein>
    <recommendedName>
        <fullName evidence="5">Alcohol dehydrogenase iron-type/glycerol dehydrogenase GldA domain-containing protein</fullName>
    </recommendedName>
</protein>
<name>X1M6N5_9ZZZZ</name>
<reference evidence="6" key="1">
    <citation type="journal article" date="2014" name="Front. Microbiol.">
        <title>High frequency of phylogenetically diverse reductive dehalogenase-homologous genes in deep subseafloor sedimentary metagenomes.</title>
        <authorList>
            <person name="Kawai M."/>
            <person name="Futagami T."/>
            <person name="Toyoda A."/>
            <person name="Takaki Y."/>
            <person name="Nishi S."/>
            <person name="Hori S."/>
            <person name="Arai W."/>
            <person name="Tsubouchi T."/>
            <person name="Morono Y."/>
            <person name="Uchiyama I."/>
            <person name="Ito T."/>
            <person name="Fujiyama A."/>
            <person name="Inagaki F."/>
            <person name="Takami H."/>
        </authorList>
    </citation>
    <scope>NUCLEOTIDE SEQUENCE</scope>
    <source>
        <strain evidence="6">Expedition CK06-06</strain>
    </source>
</reference>
<dbReference type="Gene3D" id="1.20.1090.10">
    <property type="entry name" value="Dehydroquinate synthase-like - alpha domain"/>
    <property type="match status" value="1"/>
</dbReference>
<dbReference type="CDD" id="cd08170">
    <property type="entry name" value="GlyDH"/>
    <property type="match status" value="1"/>
</dbReference>
<comment type="caution">
    <text evidence="6">The sequence shown here is derived from an EMBL/GenBank/DDBJ whole genome shotgun (WGS) entry which is preliminary data.</text>
</comment>
<dbReference type="EMBL" id="BARV01000777">
    <property type="protein sequence ID" value="GAI01994.1"/>
    <property type="molecule type" value="Genomic_DNA"/>
</dbReference>
<feature type="domain" description="Alcohol dehydrogenase iron-type/glycerol dehydrogenase GldA" evidence="5">
    <location>
        <begin position="8"/>
        <end position="154"/>
    </location>
</feature>
<comment type="similarity">
    <text evidence="1">Belongs to the iron-containing alcohol dehydrogenase family.</text>
</comment>
<dbReference type="InterPro" id="IPR001670">
    <property type="entry name" value="ADH_Fe/GldA"/>
</dbReference>
<keyword evidence="3" id="KW-0560">Oxidoreductase</keyword>
<dbReference type="Gene3D" id="3.40.50.1970">
    <property type="match status" value="1"/>
</dbReference>
<evidence type="ECO:0000256" key="1">
    <source>
        <dbReference type="ARBA" id="ARBA00007358"/>
    </source>
</evidence>
<organism evidence="6">
    <name type="scientific">marine sediment metagenome</name>
    <dbReference type="NCBI Taxonomy" id="412755"/>
    <lineage>
        <taxon>unclassified sequences</taxon>
        <taxon>metagenomes</taxon>
        <taxon>ecological metagenomes</taxon>
    </lineage>
</organism>
<dbReference type="GO" id="GO:0016614">
    <property type="term" value="F:oxidoreductase activity, acting on CH-OH group of donors"/>
    <property type="evidence" value="ECO:0007669"/>
    <property type="project" value="InterPro"/>
</dbReference>
<keyword evidence="4" id="KW-0520">NAD</keyword>
<dbReference type="PROSITE" id="PS00913">
    <property type="entry name" value="ADH_IRON_1"/>
    <property type="match status" value="1"/>
</dbReference>
<dbReference type="PANTHER" id="PTHR43616">
    <property type="entry name" value="GLYCEROL DEHYDROGENASE"/>
    <property type="match status" value="1"/>
</dbReference>
<keyword evidence="2" id="KW-0479">Metal-binding</keyword>
<accession>X1M6N5</accession>
<dbReference type="AlphaFoldDB" id="X1M6N5"/>
<evidence type="ECO:0000259" key="5">
    <source>
        <dbReference type="Pfam" id="PF00465"/>
    </source>
</evidence>
<dbReference type="PANTHER" id="PTHR43616:SF5">
    <property type="entry name" value="GLYCEROL DEHYDROGENASE 1"/>
    <property type="match status" value="1"/>
</dbReference>
<gene>
    <name evidence="6" type="ORF">S06H3_02607</name>
</gene>
<dbReference type="InterPro" id="IPR018211">
    <property type="entry name" value="ADH_Fe_CS"/>
</dbReference>
<evidence type="ECO:0000256" key="2">
    <source>
        <dbReference type="ARBA" id="ARBA00022723"/>
    </source>
</evidence>
<dbReference type="NCBIfam" id="NF006941">
    <property type="entry name" value="PRK09423.1"/>
    <property type="match status" value="1"/>
</dbReference>
<evidence type="ECO:0000256" key="4">
    <source>
        <dbReference type="ARBA" id="ARBA00023027"/>
    </source>
</evidence>
<sequence>MIRTLIAPVKYVQGRNVLNEAGGLIEPLGKKLMILASEKVKDIIKDTLLASLQRTNLDFEFEKFNGECSRKEIEQVSEVLKKGSFNVIAGAGGGKTLDTAKASAYEAGIPVVILPTIASTDAPTSAIAVVYTPEGEFEEYRFFPRNPDLVLVDTLIIAQAPVRFFVSGMGDALATWFEADAVNKAGAQNMAGGHPTSAALRIAKLCYENLLKYGLSAKLAVERKCVTEAVEKIVEANTLLSGIGFESGGLAAAHSIHDGMTALQASHRLYHGEKVIFGLIVQLVMENCNPNQINEVLDFCIQVGLPVCFDDLGLGKVSQRDLEKVVRLATAENETIHNEPFSVTEESVLDALLTADALGSFRKKVSLTS</sequence>
<dbReference type="GO" id="GO:0005829">
    <property type="term" value="C:cytosol"/>
    <property type="evidence" value="ECO:0007669"/>
    <property type="project" value="TreeGrafter"/>
</dbReference>
<evidence type="ECO:0000313" key="6">
    <source>
        <dbReference type="EMBL" id="GAI01994.1"/>
    </source>
</evidence>
<dbReference type="Pfam" id="PF00465">
    <property type="entry name" value="Fe-ADH"/>
    <property type="match status" value="1"/>
</dbReference>
<dbReference type="SUPFAM" id="SSF56796">
    <property type="entry name" value="Dehydroquinate synthase-like"/>
    <property type="match status" value="1"/>
</dbReference>
<proteinExistence type="inferred from homology"/>
<evidence type="ECO:0000256" key="3">
    <source>
        <dbReference type="ARBA" id="ARBA00023002"/>
    </source>
</evidence>
<dbReference type="PIRSF" id="PIRSF000112">
    <property type="entry name" value="Glycerol_dehydrogenase"/>
    <property type="match status" value="1"/>
</dbReference>
<dbReference type="GO" id="GO:0046872">
    <property type="term" value="F:metal ion binding"/>
    <property type="evidence" value="ECO:0007669"/>
    <property type="project" value="UniProtKB-KW"/>
</dbReference>
<dbReference type="InterPro" id="IPR016205">
    <property type="entry name" value="Glycerol_DH"/>
</dbReference>